<keyword evidence="1" id="KW-0472">Membrane</keyword>
<evidence type="ECO:0000313" key="3">
    <source>
        <dbReference type="Proteomes" id="UP000235116"/>
    </source>
</evidence>
<dbReference type="AlphaFoldDB" id="A0A2K9LQU3"/>
<keyword evidence="1" id="KW-0812">Transmembrane</keyword>
<dbReference type="EMBL" id="CP022684">
    <property type="protein sequence ID" value="AUM14706.1"/>
    <property type="molecule type" value="Genomic_DNA"/>
</dbReference>
<evidence type="ECO:0000313" key="2">
    <source>
        <dbReference type="EMBL" id="AUM14706.1"/>
    </source>
</evidence>
<dbReference type="RefSeq" id="WP_101896079.1">
    <property type="nucleotide sequence ID" value="NZ_CP022684.1"/>
</dbReference>
<organism evidence="2 3">
    <name type="scientific">Ketobacter alkanivorans</name>
    <dbReference type="NCBI Taxonomy" id="1917421"/>
    <lineage>
        <taxon>Bacteria</taxon>
        <taxon>Pseudomonadati</taxon>
        <taxon>Pseudomonadota</taxon>
        <taxon>Gammaproteobacteria</taxon>
        <taxon>Pseudomonadales</taxon>
        <taxon>Ketobacteraceae</taxon>
        <taxon>Ketobacter</taxon>
    </lineage>
</organism>
<name>A0A2K9LQU3_9GAMM</name>
<evidence type="ECO:0000256" key="1">
    <source>
        <dbReference type="SAM" id="Phobius"/>
    </source>
</evidence>
<proteinExistence type="predicted"/>
<accession>A0A2K9LQU3</accession>
<reference evidence="3" key="1">
    <citation type="submission" date="2017-08" db="EMBL/GenBank/DDBJ databases">
        <title>Direct submision.</title>
        <authorList>
            <person name="Kim S.-J."/>
            <person name="Rhee S.-K."/>
        </authorList>
    </citation>
    <scope>NUCLEOTIDE SEQUENCE [LARGE SCALE GENOMIC DNA]</scope>
    <source>
        <strain evidence="3">GI5</strain>
    </source>
</reference>
<dbReference type="OrthoDB" id="7057678at2"/>
<dbReference type="Proteomes" id="UP000235116">
    <property type="component" value="Chromosome"/>
</dbReference>
<sequence length="210" mass="23519">MDKFEETPLSESGSAFELPSLYKWLLGLVFGAISVACVVLYVSHIICPQKTPSPSDLQIGPIFIFCATVFLFAVTPWSKLGIRINKIGPVEFERVLNEQSKEHIEELSELRQLVSELDIKVRGMDEISGISLDVASAELRPLIKDFLGQYYPVPYSPLRMQKWGSKQAGFEKFGNCNLSDLRKILQDMVAEGILATRVSKMGNTLYTLAR</sequence>
<feature type="transmembrane region" description="Helical" evidence="1">
    <location>
        <begin position="21"/>
        <end position="46"/>
    </location>
</feature>
<dbReference type="KEGG" id="kak:Kalk_20735"/>
<protein>
    <submittedName>
        <fullName evidence="2">Uncharacterized protein</fullName>
    </submittedName>
</protein>
<keyword evidence="3" id="KW-1185">Reference proteome</keyword>
<gene>
    <name evidence="2" type="ORF">Kalk_20735</name>
</gene>
<feature type="transmembrane region" description="Helical" evidence="1">
    <location>
        <begin position="58"/>
        <end position="77"/>
    </location>
</feature>
<keyword evidence="1" id="KW-1133">Transmembrane helix</keyword>